<dbReference type="AlphaFoldDB" id="A0A8X6X239"/>
<dbReference type="PANTHER" id="PTHR47326">
    <property type="entry name" value="TRANSPOSABLE ELEMENT TC3 TRANSPOSASE-LIKE PROTEIN"/>
    <property type="match status" value="1"/>
</dbReference>
<proteinExistence type="predicted"/>
<name>A0A8X6X239_9ARAC</name>
<protein>
    <recommendedName>
        <fullName evidence="1">DUF4817 domain-containing protein</fullName>
    </recommendedName>
</protein>
<dbReference type="PANTHER" id="PTHR47326:SF1">
    <property type="entry name" value="HTH PSQ-TYPE DOMAIN-CONTAINING PROTEIN"/>
    <property type="match status" value="1"/>
</dbReference>
<evidence type="ECO:0000313" key="2">
    <source>
        <dbReference type="EMBL" id="GFY45519.1"/>
    </source>
</evidence>
<reference evidence="2" key="1">
    <citation type="submission" date="2020-08" db="EMBL/GenBank/DDBJ databases">
        <title>Multicomponent nature underlies the extraordinary mechanical properties of spider dragline silk.</title>
        <authorList>
            <person name="Kono N."/>
            <person name="Nakamura H."/>
            <person name="Mori M."/>
            <person name="Yoshida Y."/>
            <person name="Ohtoshi R."/>
            <person name="Malay A.D."/>
            <person name="Moran D.A.P."/>
            <person name="Tomita M."/>
            <person name="Numata K."/>
            <person name="Arakawa K."/>
        </authorList>
    </citation>
    <scope>NUCLEOTIDE SEQUENCE</scope>
</reference>
<dbReference type="EMBL" id="BMAV01004895">
    <property type="protein sequence ID" value="GFY45519.1"/>
    <property type="molecule type" value="Genomic_DNA"/>
</dbReference>
<dbReference type="OrthoDB" id="6437217at2759"/>
<evidence type="ECO:0000259" key="1">
    <source>
        <dbReference type="Pfam" id="PF16087"/>
    </source>
</evidence>
<sequence length="116" mass="13243">MTSYTNQEMADIHFISGVVVGNALKARRLYGEQFPSRHLPKRKTFERLHQRLRKTGSFVSGMHDIGCTRSARTPELEEHVLREFEEQPKTSTRTVSAAANVSHMTVWQRFLGAEGL</sequence>
<evidence type="ECO:0000313" key="3">
    <source>
        <dbReference type="Proteomes" id="UP000886998"/>
    </source>
</evidence>
<dbReference type="InterPro" id="IPR032135">
    <property type="entry name" value="DUF4817"/>
</dbReference>
<dbReference type="Proteomes" id="UP000886998">
    <property type="component" value="Unassembled WGS sequence"/>
</dbReference>
<gene>
    <name evidence="2" type="primary">AVEN_143221_1</name>
    <name evidence="2" type="ORF">TNIN_165441</name>
</gene>
<accession>A0A8X6X239</accession>
<dbReference type="Pfam" id="PF16087">
    <property type="entry name" value="DUF4817"/>
    <property type="match status" value="1"/>
</dbReference>
<feature type="domain" description="DUF4817" evidence="1">
    <location>
        <begin position="22"/>
        <end position="57"/>
    </location>
</feature>
<keyword evidence="3" id="KW-1185">Reference proteome</keyword>
<comment type="caution">
    <text evidence="2">The sequence shown here is derived from an EMBL/GenBank/DDBJ whole genome shotgun (WGS) entry which is preliminary data.</text>
</comment>
<organism evidence="2 3">
    <name type="scientific">Trichonephila inaurata madagascariensis</name>
    <dbReference type="NCBI Taxonomy" id="2747483"/>
    <lineage>
        <taxon>Eukaryota</taxon>
        <taxon>Metazoa</taxon>
        <taxon>Ecdysozoa</taxon>
        <taxon>Arthropoda</taxon>
        <taxon>Chelicerata</taxon>
        <taxon>Arachnida</taxon>
        <taxon>Araneae</taxon>
        <taxon>Araneomorphae</taxon>
        <taxon>Entelegynae</taxon>
        <taxon>Araneoidea</taxon>
        <taxon>Nephilidae</taxon>
        <taxon>Trichonephila</taxon>
        <taxon>Trichonephila inaurata</taxon>
    </lineage>
</organism>